<comment type="catalytic activity">
    <reaction evidence="9">
        <text>1-(5-phospho-beta-D-ribosyl)-5-[(5-phospho-beta-D-ribosylamino)methylideneamino]imidazole-4-carboxamide = 5-[(5-phospho-1-deoxy-D-ribulos-1-ylimino)methylamino]-1-(5-phospho-beta-D-ribosyl)imidazole-4-carboxamide</text>
        <dbReference type="Rhea" id="RHEA:15469"/>
        <dbReference type="ChEBI" id="CHEBI:58435"/>
        <dbReference type="ChEBI" id="CHEBI:58525"/>
        <dbReference type="EC" id="5.3.1.16"/>
    </reaction>
    <physiologicalReaction direction="left-to-right" evidence="9">
        <dbReference type="Rhea" id="RHEA:15470"/>
    </physiologicalReaction>
</comment>
<keyword evidence="8 12" id="KW-0413">Isomerase</keyword>
<evidence type="ECO:0000256" key="6">
    <source>
        <dbReference type="ARBA" id="ARBA00023053"/>
    </source>
</evidence>
<name>A0AAV6X184_9LAMI</name>
<dbReference type="AlphaFoldDB" id="A0AAV6X184"/>
<organism evidence="13 14">
    <name type="scientific">Buddleja alternifolia</name>
    <dbReference type="NCBI Taxonomy" id="168488"/>
    <lineage>
        <taxon>Eukaryota</taxon>
        <taxon>Viridiplantae</taxon>
        <taxon>Streptophyta</taxon>
        <taxon>Embryophyta</taxon>
        <taxon>Tracheophyta</taxon>
        <taxon>Spermatophyta</taxon>
        <taxon>Magnoliopsida</taxon>
        <taxon>eudicotyledons</taxon>
        <taxon>Gunneridae</taxon>
        <taxon>Pentapetalae</taxon>
        <taxon>asterids</taxon>
        <taxon>lamiids</taxon>
        <taxon>Lamiales</taxon>
        <taxon>Scrophulariaceae</taxon>
        <taxon>Buddlejeae</taxon>
        <taxon>Buddleja</taxon>
    </lineage>
</organism>
<dbReference type="InterPro" id="IPR011858">
    <property type="entry name" value="His6/HISN3"/>
</dbReference>
<dbReference type="GO" id="GO:0003949">
    <property type="term" value="F:1-(5-phosphoribosyl)-5-[(5-phosphoribosylamino)methylideneamino]imidazole-4-carboxamide isomerase activity"/>
    <property type="evidence" value="ECO:0007669"/>
    <property type="project" value="UniProtKB-EC"/>
</dbReference>
<keyword evidence="6" id="KW-0915">Sodium</keyword>
<keyword evidence="5 11" id="KW-0028">Amino-acid biosynthesis</keyword>
<protein>
    <recommendedName>
        <fullName evidence="10 12">1-(5-phosphoribosyl)-5-[(5-phosphoribosylamino)methylideneamino] imidazole-4-carboxamide isomerase HISN3, chloroplastic</fullName>
        <ecNumber evidence="4 12">5.3.1.16</ecNumber>
    </recommendedName>
    <alternativeName>
        <fullName evidence="12">5-proFAR isomerase</fullName>
    </alternativeName>
    <alternativeName>
        <fullName evidence="12">Phosphoribosylformimino-5-aminoimidazole carboxamide ribotide isomerase</fullName>
    </alternativeName>
</protein>
<dbReference type="Proteomes" id="UP000826271">
    <property type="component" value="Unassembled WGS sequence"/>
</dbReference>
<dbReference type="InterPro" id="IPR044524">
    <property type="entry name" value="Isoase_HisA-like"/>
</dbReference>
<evidence type="ECO:0000256" key="11">
    <source>
        <dbReference type="RuleBase" id="RU003657"/>
    </source>
</evidence>
<dbReference type="EMBL" id="WHWC01000009">
    <property type="protein sequence ID" value="KAG8376724.1"/>
    <property type="molecule type" value="Genomic_DNA"/>
</dbReference>
<comment type="pathway">
    <text evidence="2 12">Amino-acid biosynthesis; L-histidine biosynthesis; L-histidine from 5-phospho-alpha-D-ribose 1-diphosphate: step 4/9.</text>
</comment>
<evidence type="ECO:0000313" key="13">
    <source>
        <dbReference type="EMBL" id="KAG8376724.1"/>
    </source>
</evidence>
<evidence type="ECO:0000256" key="10">
    <source>
        <dbReference type="ARBA" id="ARBA00093606"/>
    </source>
</evidence>
<evidence type="ECO:0000256" key="1">
    <source>
        <dbReference type="ARBA" id="ARBA00001959"/>
    </source>
</evidence>
<gene>
    <name evidence="13" type="ORF">BUALT_Bualt09G0093600</name>
</gene>
<evidence type="ECO:0000256" key="3">
    <source>
        <dbReference type="ARBA" id="ARBA00009667"/>
    </source>
</evidence>
<dbReference type="EC" id="5.3.1.16" evidence="4 12"/>
<dbReference type="GO" id="GO:0009507">
    <property type="term" value="C:chloroplast"/>
    <property type="evidence" value="ECO:0007669"/>
    <property type="project" value="UniProtKB-SubCell"/>
</dbReference>
<dbReference type="PANTHER" id="PTHR43090:SF2">
    <property type="entry name" value="1-(5-PHOSPHORIBOSYL)-5-[(5-PHOSPHORIBOSYLAMINO)METHYLIDENEAMINO] IMIDAZOLE-4-CARBOXAMIDE ISOMERASE"/>
    <property type="match status" value="1"/>
</dbReference>
<comment type="similarity">
    <text evidence="3 11">Belongs to the HisA/HisF family.</text>
</comment>
<evidence type="ECO:0000256" key="5">
    <source>
        <dbReference type="ARBA" id="ARBA00022605"/>
    </source>
</evidence>
<keyword evidence="14" id="KW-1185">Reference proteome</keyword>
<dbReference type="PANTHER" id="PTHR43090">
    <property type="entry name" value="1-(5-PHOSPHORIBOSYL)-5-[(5-PHOSPHORIBOSYLAMINO)METHYLIDENEAMINO] IMIDAZOLE-4-CARBOXAMIDE ISOMERASE"/>
    <property type="match status" value="1"/>
</dbReference>
<evidence type="ECO:0000256" key="12">
    <source>
        <dbReference type="RuleBase" id="RU364022"/>
    </source>
</evidence>
<dbReference type="CDD" id="cd04723">
    <property type="entry name" value="HisA_HisF"/>
    <property type="match status" value="1"/>
</dbReference>
<keyword evidence="7 11" id="KW-0368">Histidine biosynthesis</keyword>
<keyword evidence="12" id="KW-0934">Plastid</keyword>
<comment type="subcellular location">
    <subcellularLocation>
        <location evidence="12">Plastid</location>
        <location evidence="12">Chloroplast</location>
    </subcellularLocation>
</comment>
<evidence type="ECO:0000313" key="14">
    <source>
        <dbReference type="Proteomes" id="UP000826271"/>
    </source>
</evidence>
<dbReference type="Gene3D" id="3.20.20.70">
    <property type="entry name" value="Aldolase class I"/>
    <property type="match status" value="1"/>
</dbReference>
<comment type="cofactor">
    <cofactor evidence="1">
        <name>Na(+)</name>
        <dbReference type="ChEBI" id="CHEBI:29101"/>
    </cofactor>
</comment>
<keyword evidence="12" id="KW-0150">Chloroplast</keyword>
<proteinExistence type="inferred from homology"/>
<evidence type="ECO:0000256" key="8">
    <source>
        <dbReference type="ARBA" id="ARBA00023235"/>
    </source>
</evidence>
<evidence type="ECO:0000256" key="9">
    <source>
        <dbReference type="ARBA" id="ARBA00093256"/>
    </source>
</evidence>
<evidence type="ECO:0000256" key="7">
    <source>
        <dbReference type="ARBA" id="ARBA00023102"/>
    </source>
</evidence>
<dbReference type="SUPFAM" id="SSF51366">
    <property type="entry name" value="Ribulose-phoshate binding barrel"/>
    <property type="match status" value="1"/>
</dbReference>
<evidence type="ECO:0000256" key="4">
    <source>
        <dbReference type="ARBA" id="ARBA00012550"/>
    </source>
</evidence>
<dbReference type="GO" id="GO:0000162">
    <property type="term" value="P:L-tryptophan biosynthetic process"/>
    <property type="evidence" value="ECO:0007669"/>
    <property type="project" value="TreeGrafter"/>
</dbReference>
<dbReference type="GO" id="GO:0000105">
    <property type="term" value="P:L-histidine biosynthetic process"/>
    <property type="evidence" value="ECO:0007669"/>
    <property type="project" value="UniProtKB-KW"/>
</dbReference>
<reference evidence="13" key="1">
    <citation type="submission" date="2019-10" db="EMBL/GenBank/DDBJ databases">
        <authorList>
            <person name="Zhang R."/>
            <person name="Pan Y."/>
            <person name="Wang J."/>
            <person name="Ma R."/>
            <person name="Yu S."/>
        </authorList>
    </citation>
    <scope>NUCLEOTIDE SEQUENCE</scope>
    <source>
        <strain evidence="13">LA-IB0</strain>
        <tissue evidence="13">Leaf</tissue>
    </source>
</reference>
<dbReference type="InterPro" id="IPR013785">
    <property type="entry name" value="Aldolase_TIM"/>
</dbReference>
<evidence type="ECO:0000256" key="2">
    <source>
        <dbReference type="ARBA" id="ARBA00005133"/>
    </source>
</evidence>
<dbReference type="InterPro" id="IPR006062">
    <property type="entry name" value="His_biosynth"/>
</dbReference>
<dbReference type="Pfam" id="PF00977">
    <property type="entry name" value="His_biosynth"/>
    <property type="match status" value="1"/>
</dbReference>
<sequence length="309" mass="33750">MSIHNLQASSIWKDFTEPSSVHAPQGKFVQAVPRRVSRTQRLSIQCGVRFRPCIDIHKGKVKQIVGSTLQDSKEGDSILVTNYESDNSAAEYAKMYQDDGLTGGHVIMLGADPLSKSAAIEALHAYPGGLQVGGGINTSNALSYIDEGASHVIVTSYVFSDGQVDFERLKELAHVVGKQRLVLDLSCRKKEDRYAVVTDRWQKFSNVYLDQEVLDFLANYADEFLVHGVDVEGKKLGIDEELVALLGRHSPIPVTYAGGVTVMGDLERIKIAGMGRVDVTVGSALDIFGGNMPYKDVVAWHSQQEALAV</sequence>
<accession>A0AAV6X184</accession>
<comment type="caution">
    <text evidence="13">The sequence shown here is derived from an EMBL/GenBank/DDBJ whole genome shotgun (WGS) entry which is preliminary data.</text>
</comment>
<dbReference type="FunFam" id="3.20.20.70:FF:000110">
    <property type="entry name" value="1-(5-phosphoribosyl)-5-[(5-phosphoribosylamino)methylideneamino] imidazole-4-carboxamide isomerase, chloroplastic"/>
    <property type="match status" value="1"/>
</dbReference>
<dbReference type="InterPro" id="IPR011060">
    <property type="entry name" value="RibuloseP-bd_barrel"/>
</dbReference>
<dbReference type="NCBIfam" id="TIGR02129">
    <property type="entry name" value="hisA_euk"/>
    <property type="match status" value="1"/>
</dbReference>